<protein>
    <submittedName>
        <fullName evidence="1">Uncharacterized protein</fullName>
    </submittedName>
</protein>
<keyword evidence="2" id="KW-1185">Reference proteome</keyword>
<gene>
    <name evidence="1" type="ORF">KC19_3G237200</name>
</gene>
<evidence type="ECO:0000313" key="1">
    <source>
        <dbReference type="EMBL" id="KAG0584823.1"/>
    </source>
</evidence>
<dbReference type="AlphaFoldDB" id="A0A8T0IR19"/>
<comment type="caution">
    <text evidence="1">The sequence shown here is derived from an EMBL/GenBank/DDBJ whole genome shotgun (WGS) entry which is preliminary data.</text>
</comment>
<reference evidence="1" key="1">
    <citation type="submission" date="2020-06" db="EMBL/GenBank/DDBJ databases">
        <title>WGS assembly of Ceratodon purpureus strain R40.</title>
        <authorList>
            <person name="Carey S.B."/>
            <person name="Jenkins J."/>
            <person name="Shu S."/>
            <person name="Lovell J.T."/>
            <person name="Sreedasyam A."/>
            <person name="Maumus F."/>
            <person name="Tiley G.P."/>
            <person name="Fernandez-Pozo N."/>
            <person name="Barry K."/>
            <person name="Chen C."/>
            <person name="Wang M."/>
            <person name="Lipzen A."/>
            <person name="Daum C."/>
            <person name="Saski C.A."/>
            <person name="Payton A.C."/>
            <person name="Mcbreen J.C."/>
            <person name="Conrad R.E."/>
            <person name="Kollar L.M."/>
            <person name="Olsson S."/>
            <person name="Huttunen S."/>
            <person name="Landis J.B."/>
            <person name="Wickett N.J."/>
            <person name="Johnson M.G."/>
            <person name="Rensing S.A."/>
            <person name="Grimwood J."/>
            <person name="Schmutz J."/>
            <person name="Mcdaniel S.F."/>
        </authorList>
    </citation>
    <scope>NUCLEOTIDE SEQUENCE</scope>
    <source>
        <strain evidence="1">R40</strain>
    </source>
</reference>
<organism evidence="1 2">
    <name type="scientific">Ceratodon purpureus</name>
    <name type="common">Fire moss</name>
    <name type="synonym">Dicranum purpureum</name>
    <dbReference type="NCBI Taxonomy" id="3225"/>
    <lineage>
        <taxon>Eukaryota</taxon>
        <taxon>Viridiplantae</taxon>
        <taxon>Streptophyta</taxon>
        <taxon>Embryophyta</taxon>
        <taxon>Bryophyta</taxon>
        <taxon>Bryophytina</taxon>
        <taxon>Bryopsida</taxon>
        <taxon>Dicranidae</taxon>
        <taxon>Pseudoditrichales</taxon>
        <taxon>Ditrichaceae</taxon>
        <taxon>Ceratodon</taxon>
    </lineage>
</organism>
<evidence type="ECO:0000313" key="2">
    <source>
        <dbReference type="Proteomes" id="UP000822688"/>
    </source>
</evidence>
<name>A0A8T0IR19_CERPU</name>
<proteinExistence type="predicted"/>
<sequence length="51" mass="6008">MLIFLVIFHYAWQFPQTPSNVTGTRGWSIYQKFAFASLTKKLFFHFHLLGA</sequence>
<dbReference type="Proteomes" id="UP000822688">
    <property type="component" value="Chromosome 3"/>
</dbReference>
<accession>A0A8T0IR19</accession>
<dbReference type="EMBL" id="CM026423">
    <property type="protein sequence ID" value="KAG0584823.1"/>
    <property type="molecule type" value="Genomic_DNA"/>
</dbReference>